<dbReference type="InterPro" id="IPR016039">
    <property type="entry name" value="Thiolase-like"/>
</dbReference>
<keyword evidence="2" id="KW-0597">Phosphoprotein</keyword>
<dbReference type="InterPro" id="IPR050091">
    <property type="entry name" value="PKS_NRPS_Biosynth_Enz"/>
</dbReference>
<evidence type="ECO:0000256" key="2">
    <source>
        <dbReference type="ARBA" id="ARBA00022553"/>
    </source>
</evidence>
<dbReference type="GO" id="GO:0071770">
    <property type="term" value="P:DIM/DIP cell wall layer assembly"/>
    <property type="evidence" value="ECO:0007669"/>
    <property type="project" value="TreeGrafter"/>
</dbReference>
<evidence type="ECO:0000259" key="3">
    <source>
        <dbReference type="PROSITE" id="PS52004"/>
    </source>
</evidence>
<dbReference type="SUPFAM" id="SSF53901">
    <property type="entry name" value="Thiolase-like"/>
    <property type="match status" value="1"/>
</dbReference>
<dbReference type="PANTHER" id="PTHR43775">
    <property type="entry name" value="FATTY ACID SYNTHASE"/>
    <property type="match status" value="1"/>
</dbReference>
<feature type="domain" description="Ketosynthase family 3 (KS3)" evidence="3">
    <location>
        <begin position="1"/>
        <end position="127"/>
    </location>
</feature>
<keyword evidence="4" id="KW-0012">Acyltransferase</keyword>
<accession>A0A090X0U8</accession>
<gene>
    <name evidence="4" type="ORF">JCM19274_1572</name>
</gene>
<evidence type="ECO:0000313" key="4">
    <source>
        <dbReference type="EMBL" id="GAL82258.1"/>
    </source>
</evidence>
<dbReference type="GO" id="GO:0005886">
    <property type="term" value="C:plasma membrane"/>
    <property type="evidence" value="ECO:0007669"/>
    <property type="project" value="TreeGrafter"/>
</dbReference>
<dbReference type="Proteomes" id="UP000029643">
    <property type="component" value="Unassembled WGS sequence"/>
</dbReference>
<dbReference type="CDD" id="cd00833">
    <property type="entry name" value="PKS"/>
    <property type="match status" value="1"/>
</dbReference>
<dbReference type="GO" id="GO:0005737">
    <property type="term" value="C:cytoplasm"/>
    <property type="evidence" value="ECO:0007669"/>
    <property type="project" value="TreeGrafter"/>
</dbReference>
<reference evidence="4 5" key="1">
    <citation type="journal article" date="2014" name="Genome Announc.">
        <title>Draft Genome Sequences of Marine Flavobacterium Algibacter lectus Strains SS8 and NR4.</title>
        <authorList>
            <person name="Takatani N."/>
            <person name="Nakanishi M."/>
            <person name="Meirelles P."/>
            <person name="Mino S."/>
            <person name="Suda W."/>
            <person name="Oshima K."/>
            <person name="Hattori M."/>
            <person name="Ohkuma M."/>
            <person name="Hosokawa M."/>
            <person name="Miyashita K."/>
            <person name="Thompson F.L."/>
            <person name="Niwa A."/>
            <person name="Sawabe T."/>
            <person name="Sawabe T."/>
        </authorList>
    </citation>
    <scope>NUCLEOTIDE SEQUENCE [LARGE SCALE GENOMIC DNA]</scope>
    <source>
        <strain evidence="5">JCM19274</strain>
    </source>
</reference>
<dbReference type="SMART" id="SM00825">
    <property type="entry name" value="PKS_KS"/>
    <property type="match status" value="1"/>
</dbReference>
<sequence>MEDAKTDGDIIYGVIKGVGINNDGGNKGSFTAPSTEGQAGAISNALLDAGVQPSEISYIETHGTATPIGDPIEIEGLKMAFGKQSINGYCAIGTIKSNMGHLTAAAGVAGVIKTILSLKNRQIPPHH</sequence>
<evidence type="ECO:0000256" key="1">
    <source>
        <dbReference type="ARBA" id="ARBA00022450"/>
    </source>
</evidence>
<dbReference type="InterPro" id="IPR014031">
    <property type="entry name" value="Ketoacyl_synth_C"/>
</dbReference>
<name>A0A090X0U8_9FLAO</name>
<dbReference type="RefSeq" id="WP_052416488.1">
    <property type="nucleotide sequence ID" value="NZ_BBNU01000024.1"/>
</dbReference>
<dbReference type="GO" id="GO:0006633">
    <property type="term" value="P:fatty acid biosynthetic process"/>
    <property type="evidence" value="ECO:0007669"/>
    <property type="project" value="TreeGrafter"/>
</dbReference>
<dbReference type="PROSITE" id="PS52004">
    <property type="entry name" value="KS3_2"/>
    <property type="match status" value="1"/>
</dbReference>
<keyword evidence="1" id="KW-0596">Phosphopantetheine</keyword>
<proteinExistence type="predicted"/>
<dbReference type="InterPro" id="IPR020841">
    <property type="entry name" value="PKS_Beta-ketoAc_synthase_dom"/>
</dbReference>
<evidence type="ECO:0000313" key="5">
    <source>
        <dbReference type="Proteomes" id="UP000029643"/>
    </source>
</evidence>
<keyword evidence="4" id="KW-0808">Transferase</keyword>
<dbReference type="Gene3D" id="3.40.47.10">
    <property type="match status" value="1"/>
</dbReference>
<organism evidence="4 5">
    <name type="scientific">Algibacter lectus</name>
    <dbReference type="NCBI Taxonomy" id="221126"/>
    <lineage>
        <taxon>Bacteria</taxon>
        <taxon>Pseudomonadati</taxon>
        <taxon>Bacteroidota</taxon>
        <taxon>Flavobacteriia</taxon>
        <taxon>Flavobacteriales</taxon>
        <taxon>Flavobacteriaceae</taxon>
        <taxon>Algibacter</taxon>
    </lineage>
</organism>
<dbReference type="EMBL" id="BBNU01000024">
    <property type="protein sequence ID" value="GAL82258.1"/>
    <property type="molecule type" value="Genomic_DNA"/>
</dbReference>
<protein>
    <submittedName>
        <fullName evidence="4">Malonyl CoA-acyl carrier protein transacylase</fullName>
        <ecNumber evidence="4">2.3.1.39</ecNumber>
    </submittedName>
</protein>
<dbReference type="GO" id="GO:0004314">
    <property type="term" value="F:[acyl-carrier-protein] S-malonyltransferase activity"/>
    <property type="evidence" value="ECO:0007669"/>
    <property type="project" value="UniProtKB-EC"/>
</dbReference>
<dbReference type="PANTHER" id="PTHR43775:SF37">
    <property type="entry name" value="SI:DKEY-61P9.11"/>
    <property type="match status" value="1"/>
</dbReference>
<dbReference type="Pfam" id="PF02801">
    <property type="entry name" value="Ketoacyl-synt_C"/>
    <property type="match status" value="1"/>
</dbReference>
<dbReference type="GO" id="GO:0004312">
    <property type="term" value="F:fatty acid synthase activity"/>
    <property type="evidence" value="ECO:0007669"/>
    <property type="project" value="TreeGrafter"/>
</dbReference>
<comment type="caution">
    <text evidence="4">The sequence shown here is derived from an EMBL/GenBank/DDBJ whole genome shotgun (WGS) entry which is preliminary data.</text>
</comment>
<dbReference type="AlphaFoldDB" id="A0A090X0U8"/>
<dbReference type="EC" id="2.3.1.39" evidence="4"/>